<proteinExistence type="predicted"/>
<organism evidence="2 3">
    <name type="scientific">Mesorhizobium australafricanum</name>
    <dbReference type="NCBI Taxonomy" id="3072311"/>
    <lineage>
        <taxon>Bacteria</taxon>
        <taxon>Pseudomonadati</taxon>
        <taxon>Pseudomonadota</taxon>
        <taxon>Alphaproteobacteria</taxon>
        <taxon>Hyphomicrobiales</taxon>
        <taxon>Phyllobacteriaceae</taxon>
        <taxon>Mesorhizobium</taxon>
    </lineage>
</organism>
<name>A0ABU4X3G4_9HYPH</name>
<evidence type="ECO:0000313" key="2">
    <source>
        <dbReference type="EMBL" id="MDX8442859.1"/>
    </source>
</evidence>
<dbReference type="EMBL" id="JAVIIS010000047">
    <property type="protein sequence ID" value="MDX8442859.1"/>
    <property type="molecule type" value="Genomic_DNA"/>
</dbReference>
<evidence type="ECO:0000256" key="1">
    <source>
        <dbReference type="SAM" id="MobiDB-lite"/>
    </source>
</evidence>
<reference evidence="2 3" key="1">
    <citation type="submission" date="2023-08" db="EMBL/GenBank/DDBJ databases">
        <title>Implementing the SeqCode for naming new Mesorhizobium species isolated from Vachellia karroo root nodules.</title>
        <authorList>
            <person name="Van Lill M."/>
        </authorList>
    </citation>
    <scope>NUCLEOTIDE SEQUENCE [LARGE SCALE GENOMIC DNA]</scope>
    <source>
        <strain evidence="2 3">VK3E</strain>
    </source>
</reference>
<feature type="compositionally biased region" description="Polar residues" evidence="1">
    <location>
        <begin position="174"/>
        <end position="185"/>
    </location>
</feature>
<protein>
    <recommendedName>
        <fullName evidence="4">Stringent starvation protein B</fullName>
    </recommendedName>
</protein>
<evidence type="ECO:0008006" key="4">
    <source>
        <dbReference type="Google" id="ProtNLM"/>
    </source>
</evidence>
<gene>
    <name evidence="2" type="ORF">RFM51_25075</name>
</gene>
<evidence type="ECO:0000313" key="3">
    <source>
        <dbReference type="Proteomes" id="UP001272097"/>
    </source>
</evidence>
<dbReference type="Proteomes" id="UP001272097">
    <property type="component" value="Unassembled WGS sequence"/>
</dbReference>
<sequence>MEIQKLGDLSRWRAHDDKAIAFGHHKVRSIRLDVRASAPVHVYLHTNEDGELVDEFMTVLPVGLSAVEFLSGGCSLVLSSTGPLSYFTPEIEAVAFENVEEETFTTIAQRRERNPEVEWMEFLMNQNINSRMAAMDAEFERRMMALEERNALNANTSEKAGGSGGGVHQRTAPKRSQQPDTQAGANQPADDQAGASRRGSVEQPADVAGSGKPDVLAKGEKP</sequence>
<dbReference type="RefSeq" id="WP_320216857.1">
    <property type="nucleotide sequence ID" value="NZ_JAVIIS010000047.1"/>
</dbReference>
<accession>A0ABU4X3G4</accession>
<comment type="caution">
    <text evidence="2">The sequence shown here is derived from an EMBL/GenBank/DDBJ whole genome shotgun (WGS) entry which is preliminary data.</text>
</comment>
<feature type="region of interest" description="Disordered" evidence="1">
    <location>
        <begin position="154"/>
        <end position="222"/>
    </location>
</feature>
<keyword evidence="3" id="KW-1185">Reference proteome</keyword>